<organism evidence="18 19">
    <name type="scientific">Ectopseudomonas alcaliphila</name>
    <dbReference type="NCBI Taxonomy" id="101564"/>
    <lineage>
        <taxon>Bacteria</taxon>
        <taxon>Pseudomonadati</taxon>
        <taxon>Pseudomonadota</taxon>
        <taxon>Gammaproteobacteria</taxon>
        <taxon>Pseudomonadales</taxon>
        <taxon>Pseudomonadaceae</taxon>
        <taxon>Ectopseudomonas</taxon>
    </lineage>
</organism>
<dbReference type="InterPro" id="IPR005479">
    <property type="entry name" value="CPAse_ATP-bd"/>
</dbReference>
<dbReference type="Pfam" id="PF00289">
    <property type="entry name" value="Biotin_carb_N"/>
    <property type="match status" value="1"/>
</dbReference>
<dbReference type="Pfam" id="PF02682">
    <property type="entry name" value="CT_C_D"/>
    <property type="match status" value="1"/>
</dbReference>
<comment type="subunit">
    <text evidence="4">Acetyl-CoA carboxylase is a heterohexamer of biotin carboxyl carrier protein, biotin carboxylase and the two subunits of carboxyl transferase in a 2:2 complex.</text>
</comment>
<evidence type="ECO:0000259" key="15">
    <source>
        <dbReference type="PROSITE" id="PS50975"/>
    </source>
</evidence>
<dbReference type="GO" id="GO:0016787">
    <property type="term" value="F:hydrolase activity"/>
    <property type="evidence" value="ECO:0007669"/>
    <property type="project" value="UniProtKB-KW"/>
</dbReference>
<dbReference type="InterPro" id="IPR029000">
    <property type="entry name" value="Cyclophilin-like_dom_sf"/>
</dbReference>
<dbReference type="EMBL" id="FNAE01000001">
    <property type="protein sequence ID" value="SDD49870.1"/>
    <property type="molecule type" value="Genomic_DNA"/>
</dbReference>
<evidence type="ECO:0000259" key="16">
    <source>
        <dbReference type="PROSITE" id="PS50979"/>
    </source>
</evidence>
<dbReference type="NCBIfam" id="TIGR00724">
    <property type="entry name" value="urea_amlyse_rel"/>
    <property type="match status" value="1"/>
</dbReference>
<proteinExistence type="predicted"/>
<comment type="pathway">
    <text evidence="3">Lipid metabolism; malonyl-CoA biosynthesis; malonyl-CoA from acetyl-CoA: step 1/1.</text>
</comment>
<dbReference type="Gene3D" id="2.40.50.100">
    <property type="match status" value="1"/>
</dbReference>
<dbReference type="InterPro" id="IPR050856">
    <property type="entry name" value="Biotin_carboxylase_complex"/>
</dbReference>
<evidence type="ECO:0000259" key="14">
    <source>
        <dbReference type="PROSITE" id="PS50968"/>
    </source>
</evidence>
<dbReference type="InterPro" id="IPR000089">
    <property type="entry name" value="Biotin_lipoyl"/>
</dbReference>
<keyword evidence="10" id="KW-0092">Biotin</keyword>
<dbReference type="SMART" id="SM00878">
    <property type="entry name" value="Biotin_carb_C"/>
    <property type="match status" value="1"/>
</dbReference>
<comment type="cofactor">
    <cofactor evidence="1">
        <name>biotin</name>
        <dbReference type="ChEBI" id="CHEBI:57586"/>
    </cofactor>
</comment>
<dbReference type="SMART" id="SM00796">
    <property type="entry name" value="AHS1"/>
    <property type="match status" value="1"/>
</dbReference>
<evidence type="ECO:0000313" key="18">
    <source>
        <dbReference type="EMBL" id="SDD49870.1"/>
    </source>
</evidence>
<dbReference type="PROSITE" id="PS50968">
    <property type="entry name" value="BIOTINYL_LIPOYL"/>
    <property type="match status" value="1"/>
</dbReference>
<accession>A0A1G6V856</accession>
<dbReference type="PROSITE" id="PS00866">
    <property type="entry name" value="CPSASE_1"/>
    <property type="match status" value="1"/>
</dbReference>
<dbReference type="PANTHER" id="PTHR18866:SF128">
    <property type="entry name" value="UREA AMIDOLYASE"/>
    <property type="match status" value="1"/>
</dbReference>
<dbReference type="Pfam" id="PF00364">
    <property type="entry name" value="Biotin_lipoyl"/>
    <property type="match status" value="1"/>
</dbReference>
<evidence type="ECO:0000256" key="5">
    <source>
        <dbReference type="ARBA" id="ARBA00017242"/>
    </source>
</evidence>
<dbReference type="InterPro" id="IPR011053">
    <property type="entry name" value="Single_hybrid_motif"/>
</dbReference>
<keyword evidence="7 13" id="KW-0547">Nucleotide-binding</keyword>
<dbReference type="InterPro" id="IPR005482">
    <property type="entry name" value="Biotin_COase_C"/>
</dbReference>
<evidence type="ECO:0000313" key="20">
    <source>
        <dbReference type="Proteomes" id="UP001278050"/>
    </source>
</evidence>
<evidence type="ECO:0000313" key="17">
    <source>
        <dbReference type="EMBL" id="MDX5991729.1"/>
    </source>
</evidence>
<dbReference type="Pfam" id="PF02785">
    <property type="entry name" value="Biotin_carb_C"/>
    <property type="match status" value="1"/>
</dbReference>
<evidence type="ECO:0000256" key="9">
    <source>
        <dbReference type="ARBA" id="ARBA00022840"/>
    </source>
</evidence>
<dbReference type="GO" id="GO:0046872">
    <property type="term" value="F:metal ion binding"/>
    <property type="evidence" value="ECO:0007669"/>
    <property type="project" value="InterPro"/>
</dbReference>
<dbReference type="SUPFAM" id="SSF56059">
    <property type="entry name" value="Glutathione synthetase ATP-binding domain-like"/>
    <property type="match status" value="1"/>
</dbReference>
<sequence length="1210" mass="131378">MFEKLLIANRGAIACRILRTLRELNVGGVAVYSEADAASLHIQQADEAFSLGDGPAAQTYLVVEKILAAAKNSGAKAIHPGYGFLSENAAFAEACEAAGIAFVGPTPEQLRVFGLKHTARALARQHGVPMLEGTELLENLDAALKAGEQVGYPVMLKSTAGGGGIGMRVCRSAEELSDAFEAVKRLGQNNFSDSGVFIEKYIQRARHLEVQVFGDGQGEVLALGVRDCSVQRRNQKVLEETPAPNLPTGMADELCAAAIKLAKAVNYRSAGTVEFVYDSETRHFYFLEVNTRLQVEHGVTEQVWGVDLVRWMIELAAGDLTPLSELAKTLKPSGHAIQARLYAEDPGRDFQPSPGLLTAVSFSEADGKALRIDTWVEAGCEIPPYFDPMIAKLITWAPTREQASAALDKALAESVLYGVECNRDYLRQILADAPFASGSPWTRCLEKLVYQANTFEVLSAGTQTSVQDVPGRLGYWAVGVPPSGPMDDRALRLGNRLLGNEEGAAGLELTMSGPTLRFNTDAVVAVTGAEIPLSIDGLAQPLNTVLLIKAGSTLTLGTIAGSGARSYLSIRGGIQVPDYLGSKSTFTLGQFGGHGGRALRAGDVLHLLPLVDTSSGAQLPVELCPALPAVRELRVIYGPHGAPEYFTPAYVDSFLATEWEVHFNSSRTGVRLIGPKPEWVRDSGGEAGLHPSNIHDNPYAIGAVDFTGDMPVILGPDGPSLGGFVCLVTIIEADLWQLGQLKAGDKVRFVPVDIVTARELARNNAREYAELCRSPLAGDQPTSRIADKPAPTQLTSPIVLDLGTDDTRLVARLSGDTHLLLEIGQPELDLVLRFRGHALMQALEAKQLDGVIDLTPGIRSLQVHYQPETLALQQLLDIVAGEWDAVCAARDLKVPSRIVHLPLSWDDPACQLAIDKYMTTVRKDAPWCPSNLEFIRRINDLPNLDEVYRTVFDASYLVMGLGDVYLGAPVATPLDPRHRLVTTKYNPARTWTAENSVGIGGAYMCVYGMEGPGGYQFVGRTLQMWNRYRAVEAFDGKPWLLRFFDQIRFYPVSADELLRIRRDFPLGRYPLRIEHSELALADYQQFLDDEADGIAAFRQQQRAAFDAERQRWIESGQAHFEVEEVAAELGDDAPLGAGQHSIDSHIAGNLWQVQVEQGARVEAGDVLVILESMKMEIPLTAPVAGTVREVRVQPGSPVRAGQRVVVLEEA</sequence>
<keyword evidence="8" id="KW-0378">Hydrolase</keyword>
<gene>
    <name evidence="17" type="primary">uca</name>
    <name evidence="18" type="ORF">SAMN05216575_101690</name>
    <name evidence="17" type="ORF">SIM71_06645</name>
</gene>
<dbReference type="EMBL" id="JAWXXP010000001">
    <property type="protein sequence ID" value="MDX5991729.1"/>
    <property type="molecule type" value="Genomic_DNA"/>
</dbReference>
<dbReference type="InterPro" id="IPR014084">
    <property type="entry name" value="Urea_COase"/>
</dbReference>
<keyword evidence="6 17" id="KW-0436">Ligase</keyword>
<evidence type="ECO:0000256" key="3">
    <source>
        <dbReference type="ARBA" id="ARBA00004956"/>
    </source>
</evidence>
<reference evidence="17 20" key="2">
    <citation type="submission" date="2023-11" db="EMBL/GenBank/DDBJ databases">
        <title>MicrobeMod: A computational toolkit for identifying prokaryotic methylation and restriction-modification with nanopore sequencing.</title>
        <authorList>
            <person name="Crits-Christoph A."/>
            <person name="Kang S.C."/>
            <person name="Lee H."/>
            <person name="Ostrov N."/>
        </authorList>
    </citation>
    <scope>NUCLEOTIDE SEQUENCE [LARGE SCALE GENOMIC DNA]</scope>
    <source>
        <strain evidence="17 20">ATCC BAA-571</strain>
    </source>
</reference>
<dbReference type="InterPro" id="IPR003833">
    <property type="entry name" value="CT_C_D"/>
</dbReference>
<dbReference type="SUPFAM" id="SSF51230">
    <property type="entry name" value="Single hybrid motif"/>
    <property type="match status" value="1"/>
</dbReference>
<dbReference type="Gene3D" id="2.40.100.10">
    <property type="entry name" value="Cyclophilin-like"/>
    <property type="match status" value="2"/>
</dbReference>
<dbReference type="RefSeq" id="WP_074675467.1">
    <property type="nucleotide sequence ID" value="NZ_CBCSET010000001.1"/>
</dbReference>
<dbReference type="SMART" id="SM00797">
    <property type="entry name" value="AHS2"/>
    <property type="match status" value="1"/>
</dbReference>
<evidence type="ECO:0000256" key="8">
    <source>
        <dbReference type="ARBA" id="ARBA00022801"/>
    </source>
</evidence>
<dbReference type="SUPFAM" id="SSF51246">
    <property type="entry name" value="Rudiment single hybrid motif"/>
    <property type="match status" value="1"/>
</dbReference>
<dbReference type="AlphaFoldDB" id="A0A1G6V856"/>
<dbReference type="OrthoDB" id="9763189at2"/>
<dbReference type="SUPFAM" id="SSF52440">
    <property type="entry name" value="PreATP-grasp domain"/>
    <property type="match status" value="1"/>
</dbReference>
<dbReference type="PANTHER" id="PTHR18866">
    <property type="entry name" value="CARBOXYLASE:PYRUVATE/ACETYL-COA/PROPIONYL-COA CARBOXYLASE"/>
    <property type="match status" value="1"/>
</dbReference>
<dbReference type="PROSITE" id="PS50979">
    <property type="entry name" value="BC"/>
    <property type="match status" value="1"/>
</dbReference>
<dbReference type="GO" id="GO:0005524">
    <property type="term" value="F:ATP binding"/>
    <property type="evidence" value="ECO:0007669"/>
    <property type="project" value="UniProtKB-UniRule"/>
</dbReference>
<dbReference type="InterPro" id="IPR011054">
    <property type="entry name" value="Rudment_hybrid_motif"/>
</dbReference>
<feature type="domain" description="Biotin carboxylation" evidence="16">
    <location>
        <begin position="1"/>
        <end position="450"/>
    </location>
</feature>
<evidence type="ECO:0000256" key="1">
    <source>
        <dbReference type="ARBA" id="ARBA00001953"/>
    </source>
</evidence>
<evidence type="ECO:0000256" key="10">
    <source>
        <dbReference type="ARBA" id="ARBA00023267"/>
    </source>
</evidence>
<dbReference type="InterPro" id="IPR005481">
    <property type="entry name" value="BC-like_N"/>
</dbReference>
<dbReference type="Proteomes" id="UP000182413">
    <property type="component" value="Unassembled WGS sequence"/>
</dbReference>
<evidence type="ECO:0000256" key="4">
    <source>
        <dbReference type="ARBA" id="ARBA00011750"/>
    </source>
</evidence>
<dbReference type="Gene3D" id="3.30.470.20">
    <property type="entry name" value="ATP-grasp fold, B domain"/>
    <property type="match status" value="1"/>
</dbReference>
<evidence type="ECO:0000256" key="6">
    <source>
        <dbReference type="ARBA" id="ARBA00022598"/>
    </source>
</evidence>
<dbReference type="NCBIfam" id="TIGR02712">
    <property type="entry name" value="urea_carbox"/>
    <property type="match status" value="1"/>
</dbReference>
<dbReference type="InterPro" id="IPR016185">
    <property type="entry name" value="PreATP-grasp_dom_sf"/>
</dbReference>
<feature type="domain" description="ATP-grasp" evidence="15">
    <location>
        <begin position="120"/>
        <end position="317"/>
    </location>
</feature>
<comment type="function">
    <text evidence="2">This protein is a component of the acetyl coenzyme A carboxylase complex; first, biotin carboxylase catalyzes the carboxylation of the carrier protein and then the transcarboxylase transfers the carboxyl group to form malonyl-CoA.</text>
</comment>
<dbReference type="Gene3D" id="3.30.1360.40">
    <property type="match status" value="1"/>
</dbReference>
<evidence type="ECO:0000256" key="7">
    <source>
        <dbReference type="ARBA" id="ARBA00022741"/>
    </source>
</evidence>
<evidence type="ECO:0000313" key="19">
    <source>
        <dbReference type="Proteomes" id="UP000182413"/>
    </source>
</evidence>
<dbReference type="SUPFAM" id="SSF160467">
    <property type="entry name" value="PH0987 N-terminal domain-like"/>
    <property type="match status" value="1"/>
</dbReference>
<protein>
    <recommendedName>
        <fullName evidence="5">Biotin carboxylase</fullName>
    </recommendedName>
    <alternativeName>
        <fullName evidence="11">Acetyl-coenzyme A carboxylase biotin carboxylase subunit A</fullName>
    </alternativeName>
</protein>
<dbReference type="InterPro" id="IPR011761">
    <property type="entry name" value="ATP-grasp"/>
</dbReference>
<keyword evidence="9 13" id="KW-0067">ATP-binding</keyword>
<dbReference type="SUPFAM" id="SSF50891">
    <property type="entry name" value="Cyclophilin-like"/>
    <property type="match status" value="2"/>
</dbReference>
<evidence type="ECO:0000256" key="13">
    <source>
        <dbReference type="PROSITE-ProRule" id="PRU00409"/>
    </source>
</evidence>
<name>A0A1G6V856_9GAMM</name>
<comment type="catalytic activity">
    <reaction evidence="12">
        <text>N(6)-biotinyl-L-lysyl-[protein] + hydrogencarbonate + ATP = N(6)-carboxybiotinyl-L-lysyl-[protein] + ADP + phosphate + H(+)</text>
        <dbReference type="Rhea" id="RHEA:13501"/>
        <dbReference type="Rhea" id="RHEA-COMP:10505"/>
        <dbReference type="Rhea" id="RHEA-COMP:10506"/>
        <dbReference type="ChEBI" id="CHEBI:15378"/>
        <dbReference type="ChEBI" id="CHEBI:17544"/>
        <dbReference type="ChEBI" id="CHEBI:30616"/>
        <dbReference type="ChEBI" id="CHEBI:43474"/>
        <dbReference type="ChEBI" id="CHEBI:83144"/>
        <dbReference type="ChEBI" id="CHEBI:83145"/>
        <dbReference type="ChEBI" id="CHEBI:456216"/>
        <dbReference type="EC" id="6.3.4.14"/>
    </reaction>
</comment>
<dbReference type="PROSITE" id="PS00867">
    <property type="entry name" value="CPSASE_2"/>
    <property type="match status" value="1"/>
</dbReference>
<evidence type="ECO:0000256" key="2">
    <source>
        <dbReference type="ARBA" id="ARBA00003761"/>
    </source>
</evidence>
<feature type="domain" description="Lipoyl-binding" evidence="14">
    <location>
        <begin position="1132"/>
        <end position="1208"/>
    </location>
</feature>
<dbReference type="FunFam" id="3.40.50.20:FF:000010">
    <property type="entry name" value="Propionyl-CoA carboxylase subunit alpha"/>
    <property type="match status" value="1"/>
</dbReference>
<evidence type="ECO:0000256" key="11">
    <source>
        <dbReference type="ARBA" id="ARBA00033786"/>
    </source>
</evidence>
<dbReference type="InterPro" id="IPR011764">
    <property type="entry name" value="Biotin_carboxylation_dom"/>
</dbReference>
<evidence type="ECO:0000256" key="12">
    <source>
        <dbReference type="ARBA" id="ARBA00048600"/>
    </source>
</evidence>
<dbReference type="InterPro" id="IPR003778">
    <property type="entry name" value="CT_A_B"/>
</dbReference>
<keyword evidence="20" id="KW-1185">Reference proteome</keyword>
<dbReference type="PROSITE" id="PS50975">
    <property type="entry name" value="ATP_GRASP"/>
    <property type="match status" value="1"/>
</dbReference>
<reference evidence="18 19" key="1">
    <citation type="submission" date="2016-10" db="EMBL/GenBank/DDBJ databases">
        <authorList>
            <person name="de Groot N.N."/>
        </authorList>
    </citation>
    <scope>NUCLEOTIDE SEQUENCE [LARGE SCALE GENOMIC DNA]</scope>
    <source>
        <strain evidence="18 19">JCM 10630</strain>
    </source>
</reference>
<dbReference type="GO" id="GO:0004075">
    <property type="term" value="F:biotin carboxylase activity"/>
    <property type="evidence" value="ECO:0007669"/>
    <property type="project" value="UniProtKB-EC"/>
</dbReference>
<dbReference type="Pfam" id="PF02626">
    <property type="entry name" value="CT_A_B"/>
    <property type="match status" value="1"/>
</dbReference>
<dbReference type="Pfam" id="PF02786">
    <property type="entry name" value="CPSase_L_D2"/>
    <property type="match status" value="1"/>
</dbReference>
<dbReference type="Proteomes" id="UP001278050">
    <property type="component" value="Unassembled WGS sequence"/>
</dbReference>
<dbReference type="CDD" id="cd06850">
    <property type="entry name" value="biotinyl_domain"/>
    <property type="match status" value="1"/>
</dbReference>